<evidence type="ECO:0000259" key="1">
    <source>
        <dbReference type="Pfam" id="PF03435"/>
    </source>
</evidence>
<dbReference type="OrthoDB" id="4414717at2"/>
<feature type="domain" description="Saccharopine dehydrogenase NADP binding" evidence="1">
    <location>
        <begin position="8"/>
        <end position="109"/>
    </location>
</feature>
<dbReference type="Pfam" id="PF03435">
    <property type="entry name" value="Sacchrp_dh_NADP"/>
    <property type="match status" value="1"/>
</dbReference>
<reference evidence="2 3" key="1">
    <citation type="submission" date="2018-10" db="EMBL/GenBank/DDBJ databases">
        <title>Sequencing the genomes of 1000 actinobacteria strains.</title>
        <authorList>
            <person name="Klenk H.-P."/>
        </authorList>
    </citation>
    <scope>NUCLEOTIDE SEQUENCE [LARGE SCALE GENOMIC DNA]</scope>
    <source>
        <strain evidence="2 3">DSM 45175</strain>
    </source>
</reference>
<comment type="caution">
    <text evidence="2">The sequence shown here is derived from an EMBL/GenBank/DDBJ whole genome shotgun (WGS) entry which is preliminary data.</text>
</comment>
<sequence length="366" mass="38394">MSDTTTIGVLGGYGAVGSSVVRRLHQTVTGQLLIAGRDPARAKELARTLGPGTASTEPATVDRNDPASLDRFAARCGLIVNCAGPSYRVLDTVARAALRHDADYVDAAGDDPTLLRLLADGGANEWVAAGRIAVLSAGALPGLSGLLPRHLAAGIQRPVRLDAYLGGVAALTPAAAGDVLLSRGPEHGISGAGWRGDDVRERTLAPRRGLSLPAFPRLVDAFPFLSTEAVRLARAVRLQQVNWYTVFGGDQLPQQLAMSWALESTDTRDLISAATEDVRRHGSWYGQEFHLWEDDIDGPPTRTLSLTTEDSYELSGFMAAATASAILAGEVPPGVHLAADTLDPAKITQALSADPAVKISLAEAMG</sequence>
<dbReference type="Gene3D" id="3.40.50.720">
    <property type="entry name" value="NAD(P)-binding Rossmann-like Domain"/>
    <property type="match status" value="1"/>
</dbReference>
<dbReference type="InterPro" id="IPR005097">
    <property type="entry name" value="Sacchrp_dh_NADP-bd"/>
</dbReference>
<dbReference type="InterPro" id="IPR036291">
    <property type="entry name" value="NAD(P)-bd_dom_sf"/>
</dbReference>
<proteinExistence type="predicted"/>
<evidence type="ECO:0000313" key="3">
    <source>
        <dbReference type="Proteomes" id="UP000277671"/>
    </source>
</evidence>
<dbReference type="EMBL" id="RBKT01000001">
    <property type="protein sequence ID" value="RKR88352.1"/>
    <property type="molecule type" value="Genomic_DNA"/>
</dbReference>
<dbReference type="PANTHER" id="PTHR43781:SF1">
    <property type="entry name" value="SACCHAROPINE DEHYDROGENASE"/>
    <property type="match status" value="1"/>
</dbReference>
<gene>
    <name evidence="2" type="ORF">BDK92_2666</name>
</gene>
<dbReference type="AlphaFoldDB" id="A0A495JJ55"/>
<dbReference type="PANTHER" id="PTHR43781">
    <property type="entry name" value="SACCHAROPINE DEHYDROGENASE"/>
    <property type="match status" value="1"/>
</dbReference>
<dbReference type="SUPFAM" id="SSF51735">
    <property type="entry name" value="NAD(P)-binding Rossmann-fold domains"/>
    <property type="match status" value="1"/>
</dbReference>
<dbReference type="RefSeq" id="WP_121156984.1">
    <property type="nucleotide sequence ID" value="NZ_RBKT01000001.1"/>
</dbReference>
<organism evidence="2 3">
    <name type="scientific">Micromonospora pisi</name>
    <dbReference type="NCBI Taxonomy" id="589240"/>
    <lineage>
        <taxon>Bacteria</taxon>
        <taxon>Bacillati</taxon>
        <taxon>Actinomycetota</taxon>
        <taxon>Actinomycetes</taxon>
        <taxon>Micromonosporales</taxon>
        <taxon>Micromonosporaceae</taxon>
        <taxon>Micromonospora</taxon>
    </lineage>
</organism>
<keyword evidence="3" id="KW-1185">Reference proteome</keyword>
<evidence type="ECO:0000313" key="2">
    <source>
        <dbReference type="EMBL" id="RKR88352.1"/>
    </source>
</evidence>
<protein>
    <submittedName>
        <fullName evidence="2">Saccharopine dehydrogenase-like protein</fullName>
    </submittedName>
</protein>
<dbReference type="Proteomes" id="UP000277671">
    <property type="component" value="Unassembled WGS sequence"/>
</dbReference>
<name>A0A495JJ55_9ACTN</name>
<accession>A0A495JJ55</accession>